<evidence type="ECO:0000256" key="1">
    <source>
        <dbReference type="SAM" id="MobiDB-lite"/>
    </source>
</evidence>
<keyword evidence="4" id="KW-1185">Reference proteome</keyword>
<accession>A0ABS9JS40</accession>
<comment type="caution">
    <text evidence="3">The sequence shown here is derived from an EMBL/GenBank/DDBJ whole genome shotgun (WGS) entry which is preliminary data.</text>
</comment>
<sequence>MPGPTERPADPDEEGGDDGMRGARWSALPARMRRLGRTDGAEAARATVAAGLTWQTCTALLHTPDPYAGAVAALLIVETTVVRTASAALRYGAGCLLGVLVAVPGALYARPGMAGLALVVFASVLLARRGFLGHHGIHVPTTALITFALLRGHHRGELVSHLAEIVLGIGFGLACSALLFPAVRVRSAERALEELRALVARYLDGLADAVVRRERPRDVLGPSWEQDLDTALERARTAVDEAHESMRWNVRPVARRRRWHLDRRVLCTLADVARELAATGRLLDARPGAARTPGPEAAFARSYARLLRTTALCAYSCRGGRPHPALPATRRALTRLGSARCDPPAADAETGRLLRHLESALSCLSAPPPAPPVRTHRALRPLRHTPRR</sequence>
<evidence type="ECO:0000313" key="3">
    <source>
        <dbReference type="EMBL" id="MCG0068309.1"/>
    </source>
</evidence>
<keyword evidence="2" id="KW-0472">Membrane</keyword>
<keyword evidence="2" id="KW-1133">Transmembrane helix</keyword>
<keyword evidence="2" id="KW-0812">Transmembrane</keyword>
<protein>
    <submittedName>
        <fullName evidence="3">FUSC family protein</fullName>
    </submittedName>
</protein>
<dbReference type="EMBL" id="JAKKZF010000211">
    <property type="protein sequence ID" value="MCG0068309.1"/>
    <property type="molecule type" value="Genomic_DNA"/>
</dbReference>
<evidence type="ECO:0000313" key="4">
    <source>
        <dbReference type="Proteomes" id="UP001299012"/>
    </source>
</evidence>
<gene>
    <name evidence="3" type="ORF">L0F81_34470</name>
</gene>
<feature type="region of interest" description="Disordered" evidence="1">
    <location>
        <begin position="1"/>
        <end position="23"/>
    </location>
</feature>
<organism evidence="3 4">
    <name type="scientific">Streptomyces tricolor</name>
    <dbReference type="NCBI Taxonomy" id="68277"/>
    <lineage>
        <taxon>Bacteria</taxon>
        <taxon>Bacillati</taxon>
        <taxon>Actinomycetota</taxon>
        <taxon>Actinomycetes</taxon>
        <taxon>Kitasatosporales</taxon>
        <taxon>Streptomycetaceae</taxon>
        <taxon>Streptomyces</taxon>
        <taxon>Streptomyces violaceoruber group</taxon>
    </lineage>
</organism>
<dbReference type="RefSeq" id="WP_158103204.1">
    <property type="nucleotide sequence ID" value="NZ_JAKKZF010000211.1"/>
</dbReference>
<feature type="transmembrane region" description="Helical" evidence="2">
    <location>
        <begin position="91"/>
        <end position="111"/>
    </location>
</feature>
<reference evidence="3 4" key="1">
    <citation type="submission" date="2022-01" db="EMBL/GenBank/DDBJ databases">
        <title>Draft Genome Sequences of Seven Type Strains of the Genus Streptomyces.</title>
        <authorList>
            <person name="Aziz S."/>
            <person name="Coretto E."/>
            <person name="Chronakova A."/>
            <person name="Sproer C."/>
            <person name="Huber K."/>
            <person name="Nouioui I."/>
            <person name="Gross H."/>
        </authorList>
    </citation>
    <scope>NUCLEOTIDE SEQUENCE [LARGE SCALE GENOMIC DNA]</scope>
    <source>
        <strain evidence="3 4">DSM 41685</strain>
    </source>
</reference>
<feature type="compositionally biased region" description="Basic residues" evidence="1">
    <location>
        <begin position="374"/>
        <end position="388"/>
    </location>
</feature>
<proteinExistence type="predicted"/>
<evidence type="ECO:0000256" key="2">
    <source>
        <dbReference type="SAM" id="Phobius"/>
    </source>
</evidence>
<name>A0ABS9JS40_9ACTN</name>
<feature type="transmembrane region" description="Helical" evidence="2">
    <location>
        <begin position="162"/>
        <end position="183"/>
    </location>
</feature>
<feature type="region of interest" description="Disordered" evidence="1">
    <location>
        <begin position="366"/>
        <end position="388"/>
    </location>
</feature>
<dbReference type="Proteomes" id="UP001299012">
    <property type="component" value="Unassembled WGS sequence"/>
</dbReference>